<gene>
    <name evidence="2" type="ORF">LITE_LOCUS50813</name>
</gene>
<reference evidence="2" key="1">
    <citation type="submission" date="2022-08" db="EMBL/GenBank/DDBJ databases">
        <authorList>
            <person name="Gutierrez-Valencia J."/>
        </authorList>
    </citation>
    <scope>NUCLEOTIDE SEQUENCE</scope>
</reference>
<keyword evidence="3" id="KW-1185">Reference proteome</keyword>
<protein>
    <submittedName>
        <fullName evidence="2">Uncharacterized protein</fullName>
    </submittedName>
</protein>
<name>A0AAV0S3L0_9ROSI</name>
<feature type="compositionally biased region" description="Basic and acidic residues" evidence="1">
    <location>
        <begin position="1"/>
        <end position="10"/>
    </location>
</feature>
<accession>A0AAV0S3L0</accession>
<dbReference type="EMBL" id="CAMGYJ010000011">
    <property type="protein sequence ID" value="CAI0626332.1"/>
    <property type="molecule type" value="Genomic_DNA"/>
</dbReference>
<dbReference type="Proteomes" id="UP001154282">
    <property type="component" value="Unassembled WGS sequence"/>
</dbReference>
<evidence type="ECO:0000313" key="2">
    <source>
        <dbReference type="EMBL" id="CAI0626332.1"/>
    </source>
</evidence>
<evidence type="ECO:0000313" key="3">
    <source>
        <dbReference type="Proteomes" id="UP001154282"/>
    </source>
</evidence>
<proteinExistence type="predicted"/>
<comment type="caution">
    <text evidence="2">The sequence shown here is derived from an EMBL/GenBank/DDBJ whole genome shotgun (WGS) entry which is preliminary data.</text>
</comment>
<organism evidence="2 3">
    <name type="scientific">Linum tenue</name>
    <dbReference type="NCBI Taxonomy" id="586396"/>
    <lineage>
        <taxon>Eukaryota</taxon>
        <taxon>Viridiplantae</taxon>
        <taxon>Streptophyta</taxon>
        <taxon>Embryophyta</taxon>
        <taxon>Tracheophyta</taxon>
        <taxon>Spermatophyta</taxon>
        <taxon>Magnoliopsida</taxon>
        <taxon>eudicotyledons</taxon>
        <taxon>Gunneridae</taxon>
        <taxon>Pentapetalae</taxon>
        <taxon>rosids</taxon>
        <taxon>fabids</taxon>
        <taxon>Malpighiales</taxon>
        <taxon>Linaceae</taxon>
        <taxon>Linum</taxon>
    </lineage>
</organism>
<evidence type="ECO:0000256" key="1">
    <source>
        <dbReference type="SAM" id="MobiDB-lite"/>
    </source>
</evidence>
<sequence length="73" mass="8319">MASGWRRDGGDTAAFADKSTSRRWHDRRSGDRTRVPMGGWLQDGEMVVGDGWVDSRKMTERIVLDSNQPIRKL</sequence>
<feature type="region of interest" description="Disordered" evidence="1">
    <location>
        <begin position="1"/>
        <end position="39"/>
    </location>
</feature>
<dbReference type="AlphaFoldDB" id="A0AAV0S3L0"/>